<dbReference type="AlphaFoldDB" id="A0A099VDM2"/>
<reference evidence="2 3" key="1">
    <citation type="journal article" date="2014" name="Genome Announc.">
        <title>Draft genome sequences of eight enterohepatic helicobacter species isolated from both laboratory and wild rodents.</title>
        <authorList>
            <person name="Sheh A."/>
            <person name="Shen Z."/>
            <person name="Fox J.G."/>
        </authorList>
    </citation>
    <scope>NUCLEOTIDE SEQUENCE [LARGE SCALE GENOMIC DNA]</scope>
    <source>
        <strain evidence="2 3">ATCC 700114</strain>
    </source>
</reference>
<keyword evidence="1" id="KW-1133">Transmembrane helix</keyword>
<gene>
    <name evidence="2" type="ORF">LS81_008665</name>
</gene>
<accession>A0A099VDM2</accession>
<evidence type="ECO:0000256" key="1">
    <source>
        <dbReference type="SAM" id="Phobius"/>
    </source>
</evidence>
<evidence type="ECO:0000313" key="3">
    <source>
        <dbReference type="Proteomes" id="UP000029878"/>
    </source>
</evidence>
<keyword evidence="1" id="KW-0812">Transmembrane</keyword>
<sequence>MKWVTIIIFGLSVIFSLIFGIRAYIKHAILTGSSKVICESAILNQNEAIQKEALDKERLDKHNKEALKQEREVIVKYNTIRLTDKSCEKELKEIKNALSIFHANPP</sequence>
<comment type="caution">
    <text evidence="2">The sequence shown here is derived from an EMBL/GenBank/DDBJ whole genome shotgun (WGS) entry which is preliminary data.</text>
</comment>
<dbReference type="EMBL" id="JRPL02000025">
    <property type="protein sequence ID" value="TLD81301.1"/>
    <property type="molecule type" value="Genomic_DNA"/>
</dbReference>
<protein>
    <submittedName>
        <fullName evidence="2">Uncharacterized protein</fullName>
    </submittedName>
</protein>
<feature type="transmembrane region" description="Helical" evidence="1">
    <location>
        <begin position="6"/>
        <end position="25"/>
    </location>
</feature>
<name>A0A099VDM2_9HELI</name>
<proteinExistence type="predicted"/>
<organism evidence="2 3">
    <name type="scientific">Helicobacter trogontum</name>
    <dbReference type="NCBI Taxonomy" id="50960"/>
    <lineage>
        <taxon>Bacteria</taxon>
        <taxon>Pseudomonadati</taxon>
        <taxon>Campylobacterota</taxon>
        <taxon>Epsilonproteobacteria</taxon>
        <taxon>Campylobacterales</taxon>
        <taxon>Helicobacteraceae</taxon>
        <taxon>Helicobacter</taxon>
    </lineage>
</organism>
<keyword evidence="1" id="KW-0472">Membrane</keyword>
<dbReference type="RefSeq" id="WP_034347689.1">
    <property type="nucleotide sequence ID" value="NZ_FZNG01000010.1"/>
</dbReference>
<dbReference type="Proteomes" id="UP000029878">
    <property type="component" value="Unassembled WGS sequence"/>
</dbReference>
<evidence type="ECO:0000313" key="2">
    <source>
        <dbReference type="EMBL" id="TLD81301.1"/>
    </source>
</evidence>